<evidence type="ECO:0000256" key="1">
    <source>
        <dbReference type="SAM" id="MobiDB-lite"/>
    </source>
</evidence>
<dbReference type="InterPro" id="IPR008490">
    <property type="entry name" value="Transposase_InsH_N"/>
</dbReference>
<dbReference type="NCBIfam" id="NF033551">
    <property type="entry name" value="transpos_IS1182"/>
    <property type="match status" value="1"/>
</dbReference>
<dbReference type="PANTHER" id="PTHR33408">
    <property type="entry name" value="TRANSPOSASE"/>
    <property type="match status" value="1"/>
</dbReference>
<gene>
    <name evidence="5" type="ORF">IHBHHGIJ_01032</name>
    <name evidence="4" type="ORF">KFEGEMFD_00119</name>
</gene>
<dbReference type="OrthoDB" id="9182628at2"/>
<evidence type="ECO:0000313" key="7">
    <source>
        <dbReference type="Proteomes" id="UP000439591"/>
    </source>
</evidence>
<feature type="compositionally biased region" description="Basic and acidic residues" evidence="1">
    <location>
        <begin position="213"/>
        <end position="228"/>
    </location>
</feature>
<evidence type="ECO:0000313" key="4">
    <source>
        <dbReference type="EMBL" id="CAA0078850.1"/>
    </source>
</evidence>
<name>A0A5S9MPQ6_9GAMM</name>
<feature type="domain" description="Transposase InsH N-terminal" evidence="2">
    <location>
        <begin position="33"/>
        <end position="110"/>
    </location>
</feature>
<dbReference type="PANTHER" id="PTHR33408:SF2">
    <property type="entry name" value="TRANSPOSASE DDE DOMAIN-CONTAINING PROTEIN"/>
    <property type="match status" value="1"/>
</dbReference>
<evidence type="ECO:0008006" key="8">
    <source>
        <dbReference type="Google" id="ProtNLM"/>
    </source>
</evidence>
<protein>
    <recommendedName>
        <fullName evidence="8">Transposase</fullName>
    </recommendedName>
</protein>
<dbReference type="Proteomes" id="UP000439591">
    <property type="component" value="Unassembled WGS sequence"/>
</dbReference>
<dbReference type="Proteomes" id="UP000435877">
    <property type="component" value="Unassembled WGS sequence"/>
</dbReference>
<evidence type="ECO:0000313" key="6">
    <source>
        <dbReference type="Proteomes" id="UP000435877"/>
    </source>
</evidence>
<evidence type="ECO:0000313" key="5">
    <source>
        <dbReference type="EMBL" id="CAA0086400.1"/>
    </source>
</evidence>
<evidence type="ECO:0000259" key="2">
    <source>
        <dbReference type="Pfam" id="PF05598"/>
    </source>
</evidence>
<dbReference type="EMBL" id="CACSIM010000001">
    <property type="protein sequence ID" value="CAA0078850.1"/>
    <property type="molecule type" value="Genomic_DNA"/>
</dbReference>
<accession>A0A5S9MPQ6</accession>
<dbReference type="Pfam" id="PF13751">
    <property type="entry name" value="DDE_Tnp_1_6"/>
    <property type="match status" value="1"/>
</dbReference>
<dbReference type="InterPro" id="IPR047629">
    <property type="entry name" value="IS1182_transpos"/>
</dbReference>
<feature type="domain" description="Transposase DDE" evidence="3">
    <location>
        <begin position="378"/>
        <end position="507"/>
    </location>
</feature>
<dbReference type="AlphaFoldDB" id="A0A5S9MPQ6"/>
<keyword evidence="6" id="KW-1185">Reference proteome</keyword>
<dbReference type="RefSeq" id="WP_159267674.1">
    <property type="nucleotide sequence ID" value="NZ_CACSIK010000001.1"/>
</dbReference>
<sequence length="517" mass="58463">MANYLDDNLNQSVFLDINYLEVLGENTFEFCLYQLITHTLDLDAFHARYKNKKVGRKAYPPAILLRVIFYAYYRGITSSRAIERCCRTDLKFMALAAGKTPHFTTIADFVSGYAEEMKSVFHKVLMICCKSGLVGKEHFAIDGCKLPSDASKEWSGTHADLRKKSDKLKATAQKIIERHQSNDSAKDTGEKGRELKTADTLIKNATKIDEFLKSNDKRQGVGKQKKEVQSNTTDNDSTKMTTAKGTIQGYNCQTAADELHQIVVATEAFGVGQDQSLLKPMVERIRESLGEDCLSGNVLLTADTGYSSEDNMKYLFDEGINAVVPDTNFRQRDPKIAGSETVAKHKAHRQKTRKDQRKGTAKIPAADFAVNKDAKTCICPNGYEMMYHGDHFVINNKRYMRFKSYLKNCRGCPLQSECMKRPLKEHGRQVSFVVDGEDNVSYLDLMKRKIDSEQGRKNYSRRMWTIEPVFGNITSNKGINKLTLRGKAKVTCQWMMCCIVHNIEKLWRYGNAGAVSV</sequence>
<feature type="compositionally biased region" description="Polar residues" evidence="1">
    <location>
        <begin position="229"/>
        <end position="240"/>
    </location>
</feature>
<dbReference type="InterPro" id="IPR025668">
    <property type="entry name" value="Tnp_DDE_dom"/>
</dbReference>
<evidence type="ECO:0000259" key="3">
    <source>
        <dbReference type="Pfam" id="PF13751"/>
    </source>
</evidence>
<reference evidence="6 7" key="1">
    <citation type="submission" date="2019-11" db="EMBL/GenBank/DDBJ databases">
        <authorList>
            <person name="Holert J."/>
        </authorList>
    </citation>
    <scope>NUCLEOTIDE SEQUENCE [LARGE SCALE GENOMIC DNA]</scope>
    <source>
        <strain evidence="4">BC3_2A</strain>
        <strain evidence="5">SB11_1A</strain>
    </source>
</reference>
<organism evidence="4 7">
    <name type="scientific">Zhongshania aliphaticivorans</name>
    <dbReference type="NCBI Taxonomy" id="1470434"/>
    <lineage>
        <taxon>Bacteria</taxon>
        <taxon>Pseudomonadati</taxon>
        <taxon>Pseudomonadota</taxon>
        <taxon>Gammaproteobacteria</taxon>
        <taxon>Cellvibrionales</taxon>
        <taxon>Spongiibacteraceae</taxon>
        <taxon>Zhongshania</taxon>
    </lineage>
</organism>
<feature type="region of interest" description="Disordered" evidence="1">
    <location>
        <begin position="177"/>
        <end position="196"/>
    </location>
</feature>
<dbReference type="Pfam" id="PF05598">
    <property type="entry name" value="DUF772"/>
    <property type="match status" value="1"/>
</dbReference>
<proteinExistence type="predicted"/>
<dbReference type="EMBL" id="CACSIK010000001">
    <property type="protein sequence ID" value="CAA0086400.1"/>
    <property type="molecule type" value="Genomic_DNA"/>
</dbReference>
<feature type="region of interest" description="Disordered" evidence="1">
    <location>
        <begin position="213"/>
        <end position="240"/>
    </location>
</feature>